<accession>A0ABV3P168</accession>
<organism evidence="1 2">
    <name type="scientific">Kineococcus endophyticus</name>
    <dbReference type="NCBI Taxonomy" id="1181883"/>
    <lineage>
        <taxon>Bacteria</taxon>
        <taxon>Bacillati</taxon>
        <taxon>Actinomycetota</taxon>
        <taxon>Actinomycetes</taxon>
        <taxon>Kineosporiales</taxon>
        <taxon>Kineosporiaceae</taxon>
        <taxon>Kineococcus</taxon>
    </lineage>
</organism>
<name>A0ABV3P168_9ACTN</name>
<reference evidence="1 2" key="1">
    <citation type="submission" date="2024-07" db="EMBL/GenBank/DDBJ databases">
        <authorList>
            <person name="Thanompreechachai J."/>
            <person name="Duangmal K."/>
        </authorList>
    </citation>
    <scope>NUCLEOTIDE SEQUENCE [LARGE SCALE GENOMIC DNA]</scope>
    <source>
        <strain evidence="1 2">KCTC 19886</strain>
    </source>
</reference>
<protein>
    <submittedName>
        <fullName evidence="1">Uncharacterized protein</fullName>
    </submittedName>
</protein>
<dbReference type="EMBL" id="JBFNQN010000001">
    <property type="protein sequence ID" value="MEW9263359.1"/>
    <property type="molecule type" value="Genomic_DNA"/>
</dbReference>
<evidence type="ECO:0000313" key="1">
    <source>
        <dbReference type="EMBL" id="MEW9263359.1"/>
    </source>
</evidence>
<dbReference type="Proteomes" id="UP001555826">
    <property type="component" value="Unassembled WGS sequence"/>
</dbReference>
<proteinExistence type="predicted"/>
<evidence type="ECO:0000313" key="2">
    <source>
        <dbReference type="Proteomes" id="UP001555826"/>
    </source>
</evidence>
<gene>
    <name evidence="1" type="ORF">AB1207_01235</name>
</gene>
<dbReference type="RefSeq" id="WP_367635949.1">
    <property type="nucleotide sequence ID" value="NZ_JBFNQN010000001.1"/>
</dbReference>
<sequence length="66" mass="7647">MSENPKVRDNRLRRAASRQGLTIIKNRRRDPRALDFGRCWLKRGDEVVYGGEGGVTIEEIEAYLTR</sequence>
<keyword evidence="2" id="KW-1185">Reference proteome</keyword>
<comment type="caution">
    <text evidence="1">The sequence shown here is derived from an EMBL/GenBank/DDBJ whole genome shotgun (WGS) entry which is preliminary data.</text>
</comment>